<evidence type="ECO:0000256" key="6">
    <source>
        <dbReference type="ARBA" id="ARBA00022729"/>
    </source>
</evidence>
<evidence type="ECO:0000256" key="2">
    <source>
        <dbReference type="ARBA" id="ARBA00009810"/>
    </source>
</evidence>
<dbReference type="AlphaFoldDB" id="A0A2N7KKF6"/>
<dbReference type="CDD" id="cd01347">
    <property type="entry name" value="ligand_gated_channel"/>
    <property type="match status" value="1"/>
</dbReference>
<dbReference type="PANTHER" id="PTHR30442">
    <property type="entry name" value="IRON III DICITRATE TRANSPORT PROTEIN FECA"/>
    <property type="match status" value="1"/>
</dbReference>
<evidence type="ECO:0000313" key="20">
    <source>
        <dbReference type="Proteomes" id="UP000235406"/>
    </source>
</evidence>
<dbReference type="InterPro" id="IPR000531">
    <property type="entry name" value="Beta-barrel_TonB"/>
</dbReference>
<dbReference type="GO" id="GO:0009279">
    <property type="term" value="C:cell outer membrane"/>
    <property type="evidence" value="ECO:0007669"/>
    <property type="project" value="UniProtKB-SubCell"/>
</dbReference>
<name>A0A2N7KKF6_9VIBR</name>
<dbReference type="InterPro" id="IPR010105">
    <property type="entry name" value="TonB_sidphr_rcpt"/>
</dbReference>
<dbReference type="NCBIfam" id="TIGR01783">
    <property type="entry name" value="TonB-siderophor"/>
    <property type="match status" value="1"/>
</dbReference>
<dbReference type="Gene3D" id="2.170.130.10">
    <property type="entry name" value="TonB-dependent receptor, plug domain"/>
    <property type="match status" value="1"/>
</dbReference>
<dbReference type="InterPro" id="IPR036942">
    <property type="entry name" value="Beta-barrel_TonB_sf"/>
</dbReference>
<keyword evidence="11 12" id="KW-0998">Cell outer membrane</keyword>
<keyword evidence="6 16" id="KW-0732">Signal</keyword>
<dbReference type="GO" id="GO:0015891">
    <property type="term" value="P:siderophore transport"/>
    <property type="evidence" value="ECO:0007669"/>
    <property type="project" value="InterPro"/>
</dbReference>
<evidence type="ECO:0000256" key="9">
    <source>
        <dbReference type="ARBA" id="ARBA00023136"/>
    </source>
</evidence>
<keyword evidence="9 12" id="KW-0472">Membrane</keyword>
<keyword evidence="3 12" id="KW-0813">Transport</keyword>
<evidence type="ECO:0000256" key="11">
    <source>
        <dbReference type="ARBA" id="ARBA00023237"/>
    </source>
</evidence>
<comment type="similarity">
    <text evidence="2 12 14">Belongs to the TonB-dependent receptor family.</text>
</comment>
<evidence type="ECO:0000256" key="7">
    <source>
        <dbReference type="ARBA" id="ARBA00023065"/>
    </source>
</evidence>
<dbReference type="Pfam" id="PF07715">
    <property type="entry name" value="Plug"/>
    <property type="match status" value="1"/>
</dbReference>
<evidence type="ECO:0000313" key="19">
    <source>
        <dbReference type="EMBL" id="PMM76729.1"/>
    </source>
</evidence>
<dbReference type="Gene3D" id="2.40.170.20">
    <property type="entry name" value="TonB-dependent receptor, beta-barrel domain"/>
    <property type="match status" value="1"/>
</dbReference>
<evidence type="ECO:0000256" key="10">
    <source>
        <dbReference type="ARBA" id="ARBA00023170"/>
    </source>
</evidence>
<feature type="region of interest" description="Disordered" evidence="15">
    <location>
        <begin position="281"/>
        <end position="303"/>
    </location>
</feature>
<evidence type="ECO:0000256" key="4">
    <source>
        <dbReference type="ARBA" id="ARBA00022452"/>
    </source>
</evidence>
<feature type="chain" id="PRO_5014989566" evidence="16">
    <location>
        <begin position="48"/>
        <end position="719"/>
    </location>
</feature>
<dbReference type="RefSeq" id="WP_102433995.1">
    <property type="nucleotide sequence ID" value="NZ_CAWNVI010000023.1"/>
</dbReference>
<feature type="domain" description="TonB-dependent receptor-like beta-barrel" evidence="17">
    <location>
        <begin position="269"/>
        <end position="686"/>
    </location>
</feature>
<evidence type="ECO:0000256" key="16">
    <source>
        <dbReference type="SAM" id="SignalP"/>
    </source>
</evidence>
<accession>A0A2N7KKF6</accession>
<keyword evidence="10" id="KW-0675">Receptor</keyword>
<feature type="short sequence motif" description="TonB box" evidence="13">
    <location>
        <begin position="58"/>
        <end position="64"/>
    </location>
</feature>
<evidence type="ECO:0000256" key="1">
    <source>
        <dbReference type="ARBA" id="ARBA00004571"/>
    </source>
</evidence>
<dbReference type="InterPro" id="IPR039426">
    <property type="entry name" value="TonB-dep_rcpt-like"/>
</dbReference>
<dbReference type="InterPro" id="IPR012910">
    <property type="entry name" value="Plug_dom"/>
</dbReference>
<dbReference type="PROSITE" id="PS52016">
    <property type="entry name" value="TONB_DEPENDENT_REC_3"/>
    <property type="match status" value="1"/>
</dbReference>
<keyword evidence="5 12" id="KW-0812">Transmembrane</keyword>
<comment type="subcellular location">
    <subcellularLocation>
        <location evidence="1 12">Cell outer membrane</location>
        <topology evidence="1 12">Multi-pass membrane protein</topology>
    </subcellularLocation>
</comment>
<evidence type="ECO:0000259" key="17">
    <source>
        <dbReference type="Pfam" id="PF00593"/>
    </source>
</evidence>
<evidence type="ECO:0000256" key="12">
    <source>
        <dbReference type="PROSITE-ProRule" id="PRU01360"/>
    </source>
</evidence>
<organism evidence="19 20">
    <name type="scientific">Vibrio lentus</name>
    <dbReference type="NCBI Taxonomy" id="136468"/>
    <lineage>
        <taxon>Bacteria</taxon>
        <taxon>Pseudomonadati</taxon>
        <taxon>Pseudomonadota</taxon>
        <taxon>Gammaproteobacteria</taxon>
        <taxon>Vibrionales</taxon>
        <taxon>Vibrionaceae</taxon>
        <taxon>Vibrio</taxon>
    </lineage>
</organism>
<evidence type="ECO:0000256" key="14">
    <source>
        <dbReference type="RuleBase" id="RU003357"/>
    </source>
</evidence>
<proteinExistence type="inferred from homology"/>
<dbReference type="EMBL" id="MCZK01000023">
    <property type="protein sequence ID" value="PMM76729.1"/>
    <property type="molecule type" value="Genomic_DNA"/>
</dbReference>
<feature type="domain" description="TonB-dependent receptor plug" evidence="18">
    <location>
        <begin position="74"/>
        <end position="185"/>
    </location>
</feature>
<evidence type="ECO:0000256" key="8">
    <source>
        <dbReference type="ARBA" id="ARBA00023077"/>
    </source>
</evidence>
<dbReference type="Pfam" id="PF00593">
    <property type="entry name" value="TonB_dep_Rec_b-barrel"/>
    <property type="match status" value="1"/>
</dbReference>
<dbReference type="InterPro" id="IPR037066">
    <property type="entry name" value="Plug_dom_sf"/>
</dbReference>
<evidence type="ECO:0000259" key="18">
    <source>
        <dbReference type="Pfam" id="PF07715"/>
    </source>
</evidence>
<reference evidence="20" key="1">
    <citation type="submission" date="2016-07" db="EMBL/GenBank/DDBJ databases">
        <title>Nontailed viruses are major unrecognized killers of bacteria in the ocean.</title>
        <authorList>
            <person name="Kauffman K."/>
            <person name="Hussain F."/>
            <person name="Yang J."/>
            <person name="Arevalo P."/>
            <person name="Brown J."/>
            <person name="Cutler M."/>
            <person name="Kelly L."/>
            <person name="Polz M.F."/>
        </authorList>
    </citation>
    <scope>NUCLEOTIDE SEQUENCE [LARGE SCALE GENOMIC DNA]</scope>
    <source>
        <strain evidence="20">10N.261.46.F8</strain>
    </source>
</reference>
<feature type="compositionally biased region" description="Basic and acidic residues" evidence="15">
    <location>
        <begin position="289"/>
        <end position="303"/>
    </location>
</feature>
<comment type="caution">
    <text evidence="19">The sequence shown here is derived from an EMBL/GenBank/DDBJ whole genome shotgun (WGS) entry which is preliminary data.</text>
</comment>
<keyword evidence="7" id="KW-0406">Ion transport</keyword>
<dbReference type="PROSITE" id="PS00430">
    <property type="entry name" value="TONB_DEPENDENT_REC_1"/>
    <property type="match status" value="1"/>
</dbReference>
<gene>
    <name evidence="19" type="ORF">BCT49_22325</name>
</gene>
<dbReference type="OrthoDB" id="9760494at2"/>
<feature type="signal peptide" evidence="16">
    <location>
        <begin position="1"/>
        <end position="47"/>
    </location>
</feature>
<protein>
    <submittedName>
        <fullName evidence="19">Ligand-gated channel</fullName>
    </submittedName>
</protein>
<dbReference type="GO" id="GO:0038023">
    <property type="term" value="F:signaling receptor activity"/>
    <property type="evidence" value="ECO:0007669"/>
    <property type="project" value="InterPro"/>
</dbReference>
<dbReference type="InterPro" id="IPR010916">
    <property type="entry name" value="TonB_box_CS"/>
</dbReference>
<dbReference type="PANTHER" id="PTHR30442:SF0">
    <property type="entry name" value="FE(3+) DICITRATE TRANSPORT PROTEIN FECA"/>
    <property type="match status" value="1"/>
</dbReference>
<evidence type="ECO:0000256" key="13">
    <source>
        <dbReference type="PROSITE-ProRule" id="PRU10143"/>
    </source>
</evidence>
<evidence type="ECO:0000256" key="5">
    <source>
        <dbReference type="ARBA" id="ARBA00022692"/>
    </source>
</evidence>
<dbReference type="Proteomes" id="UP000235406">
    <property type="component" value="Unassembled WGS sequence"/>
</dbReference>
<sequence length="719" mass="80199">MSYQNLDGKPQLQLHKQLQEPIQNKAQLRLSTLAVAIASVTSMGAFAASDPQTTTMETVVVTGSLIGNSELEDVKEYPGARTVLTNEQIKKTGALSIDSAFQSVPGIKVQDETGTGVLPNISVRGLKASRSGHAQFLMDGVPLTLAPYGHTGQSIFPATLSMLDRIDIVRGGTAVQYGPNNVGGVINLVTKPIPHEWQTEISNRFTVFEDGDTPLNDFYLRTGGWLTDTLALQVEGNFLKGESFREHSDTDVKNFQAKLQWLLSDTQELQAFVQRYDADTQMPGALSPEDYKNDRTQSKRPYDEYQGKSTRWSLKYLHDLNIADSAELEILTFGHRSERFFQWGFNSAGGHWADPALPSTDIRTSPREFSVYGVEPKIAMYFDGNTVTQNVIVGARYVNEDIDYKLTQTSISSGVTTTPRDWHLDTDAFAGYISNEIGLFNDVLKVTPGIRYESIDMAFNDLGKAENTDNKVTEWLPGLTVAYHLTEQWVGYTNAQKSLRAPQIAYIRGKGEEGSELAWNYELGARYNQDSTSFNIALYRIDFEDQLQWQSATQTFDNIGKTLHQGVELSGRYTPQAMQALSLGAGYNYLDATLEEEGANKGNQLPYTSKHQFSWDATYAFSKLDTTLSGYYFSESYSDNANTSAEDATGATGKVPAYMVWNFNLGSDLYKDENSKLRMNFAVNNLFDEDYYFRGIDTSPVGRYPAPGRSYTLDLNYQF</sequence>
<keyword evidence="4 12" id="KW-1134">Transmembrane beta strand</keyword>
<dbReference type="GO" id="GO:0015343">
    <property type="term" value="F:siderophore-iron transmembrane transporter activity"/>
    <property type="evidence" value="ECO:0007669"/>
    <property type="project" value="InterPro"/>
</dbReference>
<evidence type="ECO:0000256" key="3">
    <source>
        <dbReference type="ARBA" id="ARBA00022448"/>
    </source>
</evidence>
<evidence type="ECO:0000256" key="15">
    <source>
        <dbReference type="SAM" id="MobiDB-lite"/>
    </source>
</evidence>
<dbReference type="SUPFAM" id="SSF56935">
    <property type="entry name" value="Porins"/>
    <property type="match status" value="1"/>
</dbReference>
<keyword evidence="8 13" id="KW-0798">TonB box</keyword>